<organism evidence="2 3">
    <name type="scientific">Tetrahymena thermophila (strain SB210)</name>
    <dbReference type="NCBI Taxonomy" id="312017"/>
    <lineage>
        <taxon>Eukaryota</taxon>
        <taxon>Sar</taxon>
        <taxon>Alveolata</taxon>
        <taxon>Ciliophora</taxon>
        <taxon>Intramacronucleata</taxon>
        <taxon>Oligohymenophorea</taxon>
        <taxon>Hymenostomatida</taxon>
        <taxon>Tetrahymenina</taxon>
        <taxon>Tetrahymenidae</taxon>
        <taxon>Tetrahymena</taxon>
    </lineage>
</organism>
<proteinExistence type="predicted"/>
<evidence type="ECO:0000313" key="3">
    <source>
        <dbReference type="Proteomes" id="UP000009168"/>
    </source>
</evidence>
<sequence>MGNSCSQKYGQSVKTQECMEIILRDQFQEGSQNDLYEQLTKTMKQKTKFKIQEQAFTCFKTLIEINTCSTSSTMDVEMDERSILNSINSNEIIRHYQDFNNYKYSIQQLEQILESQKMFSEKDVQLLQQHIGKGSQGSVEINFLQLSKDRFQIEPQFIPIATKKFEDKFQFIRESAILTQLDKNIRPVLAFIGNNKSEIHMELCMCTLGQFKSYIHKNNLVTDNLLISLLLNLLLKLQYLLNKGIFHGDIKPENIAITLRQGHAAVIFLDFGASSWDAEDYLNYYTPAFCKFDIFQMIDSGQILNKDQIRYAEIFSICRTIQYVMLPQASESLFNQKNISQFIQLFEHKFPSTITFLECILLNNVNSQISESQLQVLLQNLKNVTHNINFDEQQLFQQSSIINQI</sequence>
<dbReference type="KEGG" id="tet:TTHERM_00105190"/>
<dbReference type="EMBL" id="GG662767">
    <property type="protein sequence ID" value="EAR92024.1"/>
    <property type="molecule type" value="Genomic_DNA"/>
</dbReference>
<dbReference type="OrthoDB" id="326339at2759"/>
<dbReference type="Pfam" id="PF00069">
    <property type="entry name" value="Pkinase"/>
    <property type="match status" value="1"/>
</dbReference>
<dbReference type="PANTHER" id="PTHR24347">
    <property type="entry name" value="SERINE/THREONINE-PROTEIN KINASE"/>
    <property type="match status" value="1"/>
</dbReference>
<dbReference type="HOGENOM" id="CLU_680626_0_0_1"/>
<gene>
    <name evidence="2" type="ORF">TTHERM_00105190</name>
</gene>
<feature type="domain" description="Protein kinase" evidence="1">
    <location>
        <begin position="125"/>
        <end position="401"/>
    </location>
</feature>
<evidence type="ECO:0000259" key="1">
    <source>
        <dbReference type="PROSITE" id="PS50011"/>
    </source>
</evidence>
<keyword evidence="2" id="KW-0418">Kinase</keyword>
<dbReference type="InParanoid" id="Q234H9"/>
<keyword evidence="3" id="KW-1185">Reference proteome</keyword>
<dbReference type="GO" id="GO:0004672">
    <property type="term" value="F:protein kinase activity"/>
    <property type="evidence" value="ECO:0007669"/>
    <property type="project" value="InterPro"/>
</dbReference>
<dbReference type="GeneID" id="7828136"/>
<dbReference type="Proteomes" id="UP000009168">
    <property type="component" value="Unassembled WGS sequence"/>
</dbReference>
<dbReference type="AlphaFoldDB" id="Q234H9"/>
<dbReference type="Gene3D" id="1.10.510.10">
    <property type="entry name" value="Transferase(Phosphotransferase) domain 1"/>
    <property type="match status" value="1"/>
</dbReference>
<dbReference type="InterPro" id="IPR000719">
    <property type="entry name" value="Prot_kinase_dom"/>
</dbReference>
<dbReference type="RefSeq" id="XP_001012269.1">
    <property type="nucleotide sequence ID" value="XM_001012269.3"/>
</dbReference>
<dbReference type="SUPFAM" id="SSF56112">
    <property type="entry name" value="Protein kinase-like (PK-like)"/>
    <property type="match status" value="1"/>
</dbReference>
<reference evidence="3" key="1">
    <citation type="journal article" date="2006" name="PLoS Biol.">
        <title>Macronuclear genome sequence of the ciliate Tetrahymena thermophila, a model eukaryote.</title>
        <authorList>
            <person name="Eisen J.A."/>
            <person name="Coyne R.S."/>
            <person name="Wu M."/>
            <person name="Wu D."/>
            <person name="Thiagarajan M."/>
            <person name="Wortman J.R."/>
            <person name="Badger J.H."/>
            <person name="Ren Q."/>
            <person name="Amedeo P."/>
            <person name="Jones K.M."/>
            <person name="Tallon L.J."/>
            <person name="Delcher A.L."/>
            <person name="Salzberg S.L."/>
            <person name="Silva J.C."/>
            <person name="Haas B.J."/>
            <person name="Majoros W.H."/>
            <person name="Farzad M."/>
            <person name="Carlton J.M."/>
            <person name="Smith R.K. Jr."/>
            <person name="Garg J."/>
            <person name="Pearlman R.E."/>
            <person name="Karrer K.M."/>
            <person name="Sun L."/>
            <person name="Manning G."/>
            <person name="Elde N.C."/>
            <person name="Turkewitz A.P."/>
            <person name="Asai D.J."/>
            <person name="Wilkes D.E."/>
            <person name="Wang Y."/>
            <person name="Cai H."/>
            <person name="Collins K."/>
            <person name="Stewart B.A."/>
            <person name="Lee S.R."/>
            <person name="Wilamowska K."/>
            <person name="Weinberg Z."/>
            <person name="Ruzzo W.L."/>
            <person name="Wloga D."/>
            <person name="Gaertig J."/>
            <person name="Frankel J."/>
            <person name="Tsao C.-C."/>
            <person name="Gorovsky M.A."/>
            <person name="Keeling P.J."/>
            <person name="Waller R.F."/>
            <person name="Patron N.J."/>
            <person name="Cherry J.M."/>
            <person name="Stover N.A."/>
            <person name="Krieger C.J."/>
            <person name="del Toro C."/>
            <person name="Ryder H.F."/>
            <person name="Williamson S.C."/>
            <person name="Barbeau R.A."/>
            <person name="Hamilton E.P."/>
            <person name="Orias E."/>
        </authorList>
    </citation>
    <scope>NUCLEOTIDE SEQUENCE [LARGE SCALE GENOMIC DNA]</scope>
    <source>
        <strain evidence="3">SB210</strain>
    </source>
</reference>
<dbReference type="PROSITE" id="PS50011">
    <property type="entry name" value="PROTEIN_KINASE_DOM"/>
    <property type="match status" value="1"/>
</dbReference>
<dbReference type="SMART" id="SM00220">
    <property type="entry name" value="S_TKc"/>
    <property type="match status" value="1"/>
</dbReference>
<keyword evidence="2" id="KW-0808">Transferase</keyword>
<evidence type="ECO:0000313" key="2">
    <source>
        <dbReference type="EMBL" id="EAR92024.1"/>
    </source>
</evidence>
<dbReference type="GO" id="GO:0005524">
    <property type="term" value="F:ATP binding"/>
    <property type="evidence" value="ECO:0007669"/>
    <property type="project" value="InterPro"/>
</dbReference>
<accession>Q234H9</accession>
<dbReference type="STRING" id="312017.Q234H9"/>
<protein>
    <submittedName>
        <fullName evidence="2">Kinase domain protein</fullName>
    </submittedName>
</protein>
<dbReference type="InterPro" id="IPR011009">
    <property type="entry name" value="Kinase-like_dom_sf"/>
</dbReference>
<name>Q234H9_TETTS</name>